<reference evidence="2 3" key="1">
    <citation type="submission" date="2023-07" db="EMBL/GenBank/DDBJ databases">
        <title>Sorghum-associated microbial communities from plants grown in Nebraska, USA.</title>
        <authorList>
            <person name="Schachtman D."/>
        </authorList>
    </citation>
    <scope>NUCLEOTIDE SEQUENCE [LARGE SCALE GENOMIC DNA]</scope>
    <source>
        <strain evidence="2 3">CC60</strain>
    </source>
</reference>
<comment type="caution">
    <text evidence="2">The sequence shown here is derived from an EMBL/GenBank/DDBJ whole genome shotgun (WGS) entry which is preliminary data.</text>
</comment>
<keyword evidence="1" id="KW-0732">Signal</keyword>
<evidence type="ECO:0000313" key="3">
    <source>
        <dbReference type="Proteomes" id="UP001237737"/>
    </source>
</evidence>
<feature type="chain" id="PRO_5047296602" description="Outer membrane protein with beta-barrel domain" evidence="1">
    <location>
        <begin position="23"/>
        <end position="216"/>
    </location>
</feature>
<dbReference type="EMBL" id="JAUSSK010000001">
    <property type="protein sequence ID" value="MDQ0008040.1"/>
    <property type="molecule type" value="Genomic_DNA"/>
</dbReference>
<accession>A0ABT9SSS2</accession>
<feature type="signal peptide" evidence="1">
    <location>
        <begin position="1"/>
        <end position="22"/>
    </location>
</feature>
<name>A0ABT9SSS2_9GAMM</name>
<protein>
    <recommendedName>
        <fullName evidence="4">Outer membrane protein with beta-barrel domain</fullName>
    </recommendedName>
</protein>
<dbReference type="Proteomes" id="UP001237737">
    <property type="component" value="Unassembled WGS sequence"/>
</dbReference>
<evidence type="ECO:0000256" key="1">
    <source>
        <dbReference type="SAM" id="SignalP"/>
    </source>
</evidence>
<evidence type="ECO:0008006" key="4">
    <source>
        <dbReference type="Google" id="ProtNLM"/>
    </source>
</evidence>
<keyword evidence="3" id="KW-1185">Reference proteome</keyword>
<gene>
    <name evidence="2" type="ORF">J2T07_000199</name>
</gene>
<dbReference type="RefSeq" id="WP_306846658.1">
    <property type="nucleotide sequence ID" value="NZ_JAUSSK010000001.1"/>
</dbReference>
<proteinExistence type="predicted"/>
<sequence length="216" mass="22243">MSRFFFFLLAAWSAFASLPSFASGGSYLVDDAAITPASHCQLESWTQFRTTARSVTTVPACSWGAVEFSAQLTGGVHAGAGSVAPGAKWQVSNGSRISTALDAGVTVQGGHVSGAIAYAASTVQLDAAGRWLFNVNVGATHQKGEPTRRILGGGIEFAASASATLLAEVLDTAGAGRTLQAGVRLPFGDNSIDLVVGRALGQQADHWINMGLNLAF</sequence>
<evidence type="ECO:0000313" key="2">
    <source>
        <dbReference type="EMBL" id="MDQ0008040.1"/>
    </source>
</evidence>
<organism evidence="2 3">
    <name type="scientific">Luteibacter jiangsuensis</name>
    <dbReference type="NCBI Taxonomy" id="637577"/>
    <lineage>
        <taxon>Bacteria</taxon>
        <taxon>Pseudomonadati</taxon>
        <taxon>Pseudomonadota</taxon>
        <taxon>Gammaproteobacteria</taxon>
        <taxon>Lysobacterales</taxon>
        <taxon>Rhodanobacteraceae</taxon>
        <taxon>Luteibacter</taxon>
    </lineage>
</organism>